<reference evidence="2" key="1">
    <citation type="submission" date="2022-10" db="EMBL/GenBank/DDBJ databases">
        <title>The complete genomes of actinobacterial strains from the NBC collection.</title>
        <authorList>
            <person name="Joergensen T.S."/>
            <person name="Alvarez Arevalo M."/>
            <person name="Sterndorff E.B."/>
            <person name="Faurdal D."/>
            <person name="Vuksanovic O."/>
            <person name="Mourched A.-S."/>
            <person name="Charusanti P."/>
            <person name="Shaw S."/>
            <person name="Blin K."/>
            <person name="Weber T."/>
        </authorList>
    </citation>
    <scope>NUCLEOTIDE SEQUENCE</scope>
    <source>
        <strain evidence="2">NBC_00003</strain>
    </source>
</reference>
<feature type="transmembrane region" description="Helical" evidence="1">
    <location>
        <begin position="6"/>
        <end position="25"/>
    </location>
</feature>
<sequence>MDYVSALLPPVVMAIFFIALVVTIVKSQGGPNKGKEDAAVDGALARAEAAQQKPASS</sequence>
<keyword evidence="1" id="KW-0472">Membrane</keyword>
<organism evidence="2">
    <name type="scientific">Streptomyces sp. NBC_00003</name>
    <dbReference type="NCBI Taxonomy" id="2903608"/>
    <lineage>
        <taxon>Bacteria</taxon>
        <taxon>Bacillati</taxon>
        <taxon>Actinomycetota</taxon>
        <taxon>Actinomycetes</taxon>
        <taxon>Kitasatosporales</taxon>
        <taxon>Streptomycetaceae</taxon>
        <taxon>Streptomyces</taxon>
    </lineage>
</organism>
<gene>
    <name evidence="2" type="ORF">OG549_17375</name>
</gene>
<keyword evidence="1" id="KW-0812">Transmembrane</keyword>
<evidence type="ECO:0000256" key="1">
    <source>
        <dbReference type="SAM" id="Phobius"/>
    </source>
</evidence>
<name>A0AAU2V4C0_9ACTN</name>
<dbReference type="AlphaFoldDB" id="A0AAU2V4C0"/>
<evidence type="ECO:0000313" key="2">
    <source>
        <dbReference type="EMBL" id="WTW62282.1"/>
    </source>
</evidence>
<accession>A0AAU2V4C0</accession>
<protein>
    <recommendedName>
        <fullName evidence="3">Small hydrophobic protein</fullName>
    </recommendedName>
</protein>
<proteinExistence type="predicted"/>
<evidence type="ECO:0008006" key="3">
    <source>
        <dbReference type="Google" id="ProtNLM"/>
    </source>
</evidence>
<keyword evidence="1" id="KW-1133">Transmembrane helix</keyword>
<dbReference type="EMBL" id="CP108318">
    <property type="protein sequence ID" value="WTW62282.1"/>
    <property type="molecule type" value="Genomic_DNA"/>
</dbReference>